<evidence type="ECO:0000313" key="2">
    <source>
        <dbReference type="EMBL" id="OCF28048.1"/>
    </source>
</evidence>
<feature type="region of interest" description="Disordered" evidence="1">
    <location>
        <begin position="31"/>
        <end position="62"/>
    </location>
</feature>
<gene>
    <name evidence="2" type="ORF">I302_02899</name>
</gene>
<feature type="compositionally biased region" description="Polar residues" evidence="1">
    <location>
        <begin position="31"/>
        <end position="41"/>
    </location>
</feature>
<sequence>MSPLLIILHYTSPTSTIIDFALSCTQADKSTNIPNDGTNISVRDPSIPSDKASTPTAGLPLRTKAPNTREEVANTKDSARLAEIEREITILWEELSQQADRACSAPKRHPALTGEAT</sequence>
<dbReference type="EMBL" id="KI894019">
    <property type="protein sequence ID" value="OCF28048.1"/>
    <property type="molecule type" value="Genomic_DNA"/>
</dbReference>
<dbReference type="AlphaFoldDB" id="A0A1B9GAJ9"/>
<accession>A0A1B9GAJ9</accession>
<protein>
    <submittedName>
        <fullName evidence="2">Uncharacterized protein</fullName>
    </submittedName>
</protein>
<organism evidence="2">
    <name type="scientific">Kwoniella bestiolae CBS 10118</name>
    <dbReference type="NCBI Taxonomy" id="1296100"/>
    <lineage>
        <taxon>Eukaryota</taxon>
        <taxon>Fungi</taxon>
        <taxon>Dikarya</taxon>
        <taxon>Basidiomycota</taxon>
        <taxon>Agaricomycotina</taxon>
        <taxon>Tremellomycetes</taxon>
        <taxon>Tremellales</taxon>
        <taxon>Cryptococcaceae</taxon>
        <taxon>Kwoniella</taxon>
    </lineage>
</organism>
<dbReference type="VEuPathDB" id="FungiDB:I302_02899"/>
<reference evidence="2" key="1">
    <citation type="submission" date="2013-07" db="EMBL/GenBank/DDBJ databases">
        <title>The Genome Sequence of Cryptococcus bestiolae CBS10118.</title>
        <authorList>
            <consortium name="The Broad Institute Genome Sequencing Platform"/>
            <person name="Cuomo C."/>
            <person name="Litvintseva A."/>
            <person name="Chen Y."/>
            <person name="Heitman J."/>
            <person name="Sun S."/>
            <person name="Springer D."/>
            <person name="Dromer F."/>
            <person name="Young S.K."/>
            <person name="Zeng Q."/>
            <person name="Gargeya S."/>
            <person name="Fitzgerald M."/>
            <person name="Abouelleil A."/>
            <person name="Alvarado L."/>
            <person name="Berlin A.M."/>
            <person name="Chapman S.B."/>
            <person name="Dewar J."/>
            <person name="Goldberg J."/>
            <person name="Griggs A."/>
            <person name="Gujja S."/>
            <person name="Hansen M."/>
            <person name="Howarth C."/>
            <person name="Imamovic A."/>
            <person name="Larimer J."/>
            <person name="McCowan C."/>
            <person name="Murphy C."/>
            <person name="Pearson M."/>
            <person name="Priest M."/>
            <person name="Roberts A."/>
            <person name="Saif S."/>
            <person name="Shea T."/>
            <person name="Sykes S."/>
            <person name="Wortman J."/>
            <person name="Nusbaum C."/>
            <person name="Birren B."/>
        </authorList>
    </citation>
    <scope>NUCLEOTIDE SEQUENCE [LARGE SCALE GENOMIC DNA]</scope>
    <source>
        <strain evidence="2">CBS 10118</strain>
    </source>
</reference>
<reference evidence="2" key="2">
    <citation type="submission" date="2014-01" db="EMBL/GenBank/DDBJ databases">
        <title>Evolution of pathogenesis and genome organization in the Tremellales.</title>
        <authorList>
            <person name="Cuomo C."/>
            <person name="Litvintseva A."/>
            <person name="Heitman J."/>
            <person name="Chen Y."/>
            <person name="Sun S."/>
            <person name="Springer D."/>
            <person name="Dromer F."/>
            <person name="Young S."/>
            <person name="Zeng Q."/>
            <person name="Chapman S."/>
            <person name="Gujja S."/>
            <person name="Saif S."/>
            <person name="Birren B."/>
        </authorList>
    </citation>
    <scope>NUCLEOTIDE SEQUENCE</scope>
    <source>
        <strain evidence="2">CBS 10118</strain>
    </source>
</reference>
<proteinExistence type="predicted"/>
<name>A0A1B9GAJ9_9TREE</name>
<evidence type="ECO:0000256" key="1">
    <source>
        <dbReference type="SAM" id="MobiDB-lite"/>
    </source>
</evidence>